<evidence type="ECO:0000256" key="1">
    <source>
        <dbReference type="ARBA" id="ARBA00022723"/>
    </source>
</evidence>
<dbReference type="GO" id="GO:0000978">
    <property type="term" value="F:RNA polymerase II cis-regulatory region sequence-specific DNA binding"/>
    <property type="evidence" value="ECO:0007669"/>
    <property type="project" value="TreeGrafter"/>
</dbReference>
<organism evidence="10 11">
    <name type="scientific">Talaromyces rugulosus</name>
    <name type="common">Penicillium rugulosum</name>
    <dbReference type="NCBI Taxonomy" id="121627"/>
    <lineage>
        <taxon>Eukaryota</taxon>
        <taxon>Fungi</taxon>
        <taxon>Dikarya</taxon>
        <taxon>Ascomycota</taxon>
        <taxon>Pezizomycotina</taxon>
        <taxon>Eurotiomycetes</taxon>
        <taxon>Eurotiomycetidae</taxon>
        <taxon>Eurotiales</taxon>
        <taxon>Trichocomaceae</taxon>
        <taxon>Talaromyces</taxon>
        <taxon>Talaromyces sect. Islandici</taxon>
    </lineage>
</organism>
<sequence>MSGSQSKSWILTASVIFHFQILTISLQCDGQQPECGRCKGYGFTCTWLSSRKRNHNTSTGGRAQRAETDVEHDGHRACSYIVKSYEALIRSFQSKLDQGDQVALDLTLTSIRQRLPDELGDQAQRVESSEQPESPSEERSPTYVGRASDLYFFKTIESCMGGDDLSKQYYDQTDIPENTTILGRPLLCTSQEEGSRYLDIYFSTIQMLTALDFIFAIGSYYLSFPHDDHPSSQSHFQYFEQAVYFSNELMAQCSLVNVWASLLRCFFLLAICQTDRCWNTLGFAVRMGQSIGLHVETSPPRRGLSVSIDTECELRRRTWYSMYVLDRLLALQLGRPMAIRQADFHVALPSRENMDADSDDNMVGNLIMDYFLHVIQFSSIVEDVIQELYQPIQPEISADQLLLNASAIDSSLLRWRSSLPHHLRFDLGHTFERSVVFQRQRNMLAVKFHHLRALIHRPFLALPRLPHHSDAFMASLRSYRTEIQEAEKKCISAAQQTARLLHNVADERSLVQDFPWWQMISCLICAGSILFVADVFCDANERSNEFSGYLNEDANTCLKVFQALSVQSPAAKQAVGMLQNLAHLRSVSGVTPRAPDSSIPLGTHTEALSAMSMGSLALDFPPDSLADLDFEWPSEISNSMEWSIQVLDKANNVVNPRADK</sequence>
<evidence type="ECO:0000256" key="8">
    <source>
        <dbReference type="SAM" id="SignalP"/>
    </source>
</evidence>
<evidence type="ECO:0000313" key="10">
    <source>
        <dbReference type="EMBL" id="QKX63337.1"/>
    </source>
</evidence>
<dbReference type="InterPro" id="IPR036864">
    <property type="entry name" value="Zn2-C6_fun-type_DNA-bd_sf"/>
</dbReference>
<dbReference type="GO" id="GO:0000435">
    <property type="term" value="P:positive regulation of transcription from RNA polymerase II promoter by galactose"/>
    <property type="evidence" value="ECO:0007669"/>
    <property type="project" value="TreeGrafter"/>
</dbReference>
<keyword evidence="5" id="KW-0539">Nucleus</keyword>
<feature type="chain" id="PRO_5028875787" description="Xylanolytic transcriptional activator regulatory domain-containing protein" evidence="8">
    <location>
        <begin position="26"/>
        <end position="660"/>
    </location>
</feature>
<keyword evidence="2" id="KW-0805">Transcription regulation</keyword>
<dbReference type="AlphaFoldDB" id="A0A7H8RB46"/>
<evidence type="ECO:0000256" key="3">
    <source>
        <dbReference type="ARBA" id="ARBA00023125"/>
    </source>
</evidence>
<reference evidence="11" key="1">
    <citation type="submission" date="2020-06" db="EMBL/GenBank/DDBJ databases">
        <title>A chromosome-scale genome assembly of Talaromyces rugulosus W13939.</title>
        <authorList>
            <person name="Wang B."/>
            <person name="Guo L."/>
            <person name="Ye K."/>
            <person name="Wang L."/>
        </authorList>
    </citation>
    <scope>NUCLEOTIDE SEQUENCE [LARGE SCALE GENOMIC DNA]</scope>
    <source>
        <strain evidence="11">W13939</strain>
    </source>
</reference>
<dbReference type="InterPro" id="IPR051127">
    <property type="entry name" value="Fungal_SecMet_Regulators"/>
</dbReference>
<gene>
    <name evidence="10" type="ORF">TRUGW13939_10507</name>
</gene>
<dbReference type="GO" id="GO:0000981">
    <property type="term" value="F:DNA-binding transcription factor activity, RNA polymerase II-specific"/>
    <property type="evidence" value="ECO:0007669"/>
    <property type="project" value="InterPro"/>
</dbReference>
<keyword evidence="11" id="KW-1185">Reference proteome</keyword>
<dbReference type="Pfam" id="PF04082">
    <property type="entry name" value="Fungal_trans"/>
    <property type="match status" value="1"/>
</dbReference>
<feature type="coiled-coil region" evidence="6">
    <location>
        <begin position="469"/>
        <end position="496"/>
    </location>
</feature>
<keyword evidence="4" id="KW-0804">Transcription</keyword>
<evidence type="ECO:0000256" key="5">
    <source>
        <dbReference type="ARBA" id="ARBA00023242"/>
    </source>
</evidence>
<dbReference type="GO" id="GO:0005634">
    <property type="term" value="C:nucleus"/>
    <property type="evidence" value="ECO:0007669"/>
    <property type="project" value="TreeGrafter"/>
</dbReference>
<dbReference type="RefSeq" id="XP_035349511.1">
    <property type="nucleotide sequence ID" value="XM_035493618.1"/>
</dbReference>
<protein>
    <recommendedName>
        <fullName evidence="9">Xylanolytic transcriptional activator regulatory domain-containing protein</fullName>
    </recommendedName>
</protein>
<dbReference type="PANTHER" id="PTHR47424:SF3">
    <property type="entry name" value="REGULATORY PROTEIN GAL4"/>
    <property type="match status" value="1"/>
</dbReference>
<dbReference type="SMART" id="SM00906">
    <property type="entry name" value="Fungal_trans"/>
    <property type="match status" value="1"/>
</dbReference>
<evidence type="ECO:0000256" key="4">
    <source>
        <dbReference type="ARBA" id="ARBA00023163"/>
    </source>
</evidence>
<dbReference type="GO" id="GO:0006351">
    <property type="term" value="P:DNA-templated transcription"/>
    <property type="evidence" value="ECO:0007669"/>
    <property type="project" value="InterPro"/>
</dbReference>
<dbReference type="Gene3D" id="4.10.240.10">
    <property type="entry name" value="Zn(2)-C6 fungal-type DNA-binding domain"/>
    <property type="match status" value="1"/>
</dbReference>
<feature type="region of interest" description="Disordered" evidence="7">
    <location>
        <begin position="121"/>
        <end position="142"/>
    </location>
</feature>
<dbReference type="Pfam" id="PF00172">
    <property type="entry name" value="Zn_clus"/>
    <property type="match status" value="1"/>
</dbReference>
<name>A0A7H8RB46_TALRU</name>
<keyword evidence="8" id="KW-0732">Signal</keyword>
<keyword evidence="3" id="KW-0238">DNA-binding</keyword>
<keyword evidence="1" id="KW-0479">Metal-binding</keyword>
<dbReference type="PANTHER" id="PTHR47424">
    <property type="entry name" value="REGULATORY PROTEIN GAL4"/>
    <property type="match status" value="1"/>
</dbReference>
<dbReference type="EMBL" id="CP055903">
    <property type="protein sequence ID" value="QKX63337.1"/>
    <property type="molecule type" value="Genomic_DNA"/>
</dbReference>
<evidence type="ECO:0000259" key="9">
    <source>
        <dbReference type="SMART" id="SM00906"/>
    </source>
</evidence>
<evidence type="ECO:0000256" key="2">
    <source>
        <dbReference type="ARBA" id="ARBA00023015"/>
    </source>
</evidence>
<dbReference type="GeneID" id="55997986"/>
<dbReference type="CDD" id="cd00067">
    <property type="entry name" value="GAL4"/>
    <property type="match status" value="1"/>
</dbReference>
<dbReference type="OrthoDB" id="4221855at2759"/>
<dbReference type="InterPro" id="IPR007219">
    <property type="entry name" value="XnlR_reg_dom"/>
</dbReference>
<dbReference type="Proteomes" id="UP000509510">
    <property type="component" value="Chromosome VI"/>
</dbReference>
<dbReference type="CDD" id="cd12148">
    <property type="entry name" value="fungal_TF_MHR"/>
    <property type="match status" value="1"/>
</dbReference>
<evidence type="ECO:0000256" key="7">
    <source>
        <dbReference type="SAM" id="MobiDB-lite"/>
    </source>
</evidence>
<accession>A0A7H8RB46</accession>
<evidence type="ECO:0000313" key="11">
    <source>
        <dbReference type="Proteomes" id="UP000509510"/>
    </source>
</evidence>
<dbReference type="KEGG" id="trg:TRUGW13939_10507"/>
<proteinExistence type="predicted"/>
<feature type="domain" description="Xylanolytic transcriptional activator regulatory" evidence="9">
    <location>
        <begin position="277"/>
        <end position="355"/>
    </location>
</feature>
<feature type="signal peptide" evidence="8">
    <location>
        <begin position="1"/>
        <end position="25"/>
    </location>
</feature>
<evidence type="ECO:0000256" key="6">
    <source>
        <dbReference type="SAM" id="Coils"/>
    </source>
</evidence>
<dbReference type="InterPro" id="IPR001138">
    <property type="entry name" value="Zn2Cys6_DnaBD"/>
</dbReference>
<keyword evidence="6" id="KW-0175">Coiled coil</keyword>
<dbReference type="GO" id="GO:0008270">
    <property type="term" value="F:zinc ion binding"/>
    <property type="evidence" value="ECO:0007669"/>
    <property type="project" value="InterPro"/>
</dbReference>